<keyword evidence="1" id="KW-0472">Membrane</keyword>
<dbReference type="RefSeq" id="WP_064979152.1">
    <property type="nucleotide sequence ID" value="NZ_LZLC01000037.1"/>
</dbReference>
<protein>
    <submittedName>
        <fullName evidence="4">Mammalian cell entry protein</fullName>
    </submittedName>
</protein>
<dbReference type="InterPro" id="IPR005693">
    <property type="entry name" value="Mce"/>
</dbReference>
<comment type="caution">
    <text evidence="4">The sequence shown here is derived from an EMBL/GenBank/DDBJ whole genome shotgun (WGS) entry which is preliminary data.</text>
</comment>
<gene>
    <name evidence="4" type="ORF">A5630_14010</name>
</gene>
<dbReference type="OrthoDB" id="338143at2"/>
<dbReference type="Pfam" id="PF02470">
    <property type="entry name" value="MlaD"/>
    <property type="match status" value="1"/>
</dbReference>
<dbReference type="PANTHER" id="PTHR33371:SF17">
    <property type="entry name" value="MCE-FAMILY PROTEIN MCE1B"/>
    <property type="match status" value="1"/>
</dbReference>
<dbReference type="InterPro" id="IPR052336">
    <property type="entry name" value="MlaD_Phospholipid_Transporter"/>
</dbReference>
<dbReference type="AlphaFoldDB" id="A0A1A3HCP3"/>
<keyword evidence="1" id="KW-0812">Transmembrane</keyword>
<keyword evidence="1" id="KW-1133">Transmembrane helix</keyword>
<dbReference type="PANTHER" id="PTHR33371">
    <property type="entry name" value="INTERMEMBRANE PHOSPHOLIPID TRANSPORT SYSTEM BINDING PROTEIN MLAD-RELATED"/>
    <property type="match status" value="1"/>
</dbReference>
<evidence type="ECO:0000256" key="1">
    <source>
        <dbReference type="SAM" id="Phobius"/>
    </source>
</evidence>
<proteinExistence type="predicted"/>
<dbReference type="InterPro" id="IPR024516">
    <property type="entry name" value="Mce_C"/>
</dbReference>
<sequence length="343" mass="36892">MRERLRGIVWRLGIFLTVCALALFATVVVFGQFRFKGGASSYNALFTNVTGLRVGNMVRAAGVEVGKVTDITVNRDSTVHVAFTADSAAILNDRTRAEIRYDDLIGGRYLSLVLDENGAAKFQPGQMIPLERTKPALDLESVTGGFRPLFKALSPQQLNDLSGQLMAALDGQGPSISSLLDRAAAATNTLADHDTLIGQVITNLNVVLGSIGGQADQLDKTVTSLSGLVHSLAARKTDIANAVASTNTATGTIADLLARTREPIKNDVQQTDRVAGNVLLDHEYFDHILDTLPDAYQKLNRQGIYGDYFSFYFCDVVLKLNGKGGQPVYVKVAGQDSGRCTPK</sequence>
<organism evidence="4 5">
    <name type="scientific">Mycolicibacterium mucogenicum</name>
    <name type="common">Mycobacterium mucogenicum</name>
    <dbReference type="NCBI Taxonomy" id="56689"/>
    <lineage>
        <taxon>Bacteria</taxon>
        <taxon>Bacillati</taxon>
        <taxon>Actinomycetota</taxon>
        <taxon>Actinomycetes</taxon>
        <taxon>Mycobacteriales</taxon>
        <taxon>Mycobacteriaceae</taxon>
        <taxon>Mycolicibacterium</taxon>
    </lineage>
</organism>
<feature type="transmembrane region" description="Helical" evidence="1">
    <location>
        <begin position="12"/>
        <end position="33"/>
    </location>
</feature>
<dbReference type="GO" id="GO:0051701">
    <property type="term" value="P:biological process involved in interaction with host"/>
    <property type="evidence" value="ECO:0007669"/>
    <property type="project" value="TreeGrafter"/>
</dbReference>
<dbReference type="Pfam" id="PF11887">
    <property type="entry name" value="Mce4_CUP1"/>
    <property type="match status" value="1"/>
</dbReference>
<evidence type="ECO:0000313" key="5">
    <source>
        <dbReference type="Proteomes" id="UP000093898"/>
    </source>
</evidence>
<dbReference type="EMBL" id="LZLC01000037">
    <property type="protein sequence ID" value="OBJ45444.1"/>
    <property type="molecule type" value="Genomic_DNA"/>
</dbReference>
<evidence type="ECO:0000313" key="4">
    <source>
        <dbReference type="EMBL" id="OBJ45444.1"/>
    </source>
</evidence>
<dbReference type="GO" id="GO:0005576">
    <property type="term" value="C:extracellular region"/>
    <property type="evidence" value="ECO:0007669"/>
    <property type="project" value="TreeGrafter"/>
</dbReference>
<dbReference type="NCBIfam" id="TIGR00996">
    <property type="entry name" value="Mtu_fam_mce"/>
    <property type="match status" value="1"/>
</dbReference>
<evidence type="ECO:0000259" key="3">
    <source>
        <dbReference type="Pfam" id="PF11887"/>
    </source>
</evidence>
<reference evidence="4 5" key="1">
    <citation type="submission" date="2016-06" db="EMBL/GenBank/DDBJ databases">
        <authorList>
            <person name="Kjaerup R.B."/>
            <person name="Dalgaard T.S."/>
            <person name="Juul-Madsen H.R."/>
        </authorList>
    </citation>
    <scope>NUCLEOTIDE SEQUENCE [LARGE SCALE GENOMIC DNA]</scope>
    <source>
        <strain evidence="4 5">1127319.6</strain>
    </source>
</reference>
<dbReference type="Proteomes" id="UP000093898">
    <property type="component" value="Unassembled WGS sequence"/>
</dbReference>
<accession>A0A1A3HCP3</accession>
<feature type="domain" description="Mammalian cell entry C-terminal" evidence="3">
    <location>
        <begin position="120"/>
        <end position="333"/>
    </location>
</feature>
<feature type="domain" description="Mce/MlaD" evidence="2">
    <location>
        <begin position="41"/>
        <end position="112"/>
    </location>
</feature>
<evidence type="ECO:0000259" key="2">
    <source>
        <dbReference type="Pfam" id="PF02470"/>
    </source>
</evidence>
<name>A0A1A3HCP3_MYCMU</name>
<dbReference type="InterPro" id="IPR003399">
    <property type="entry name" value="Mce/MlaD"/>
</dbReference>